<sequence>MANPLIKITNIKRDFPLGNEIVYVLKGIDLEINKGEYVALMGPSGSGKSTLMNILGCLDTPTSGTYILNGKHVSEMQDDELAGIRNKEIGFVFQTFNLMPRTTALDNVALPMVYAGHSKSERVERATEVLTQVGLQDRMDHKPNQLSGGQRQRVAVARALVNKPSIILADEPTGNLDSKTSVEIMNLFNEIHANGNTVILVTHEEDIAAYAHRIIRLRDGIIESDTRNIHTKE</sequence>
<evidence type="ECO:0000313" key="6">
    <source>
        <dbReference type="EMBL" id="SHO71787.1"/>
    </source>
</evidence>
<dbReference type="Pfam" id="PF00005">
    <property type="entry name" value="ABC_tran"/>
    <property type="match status" value="1"/>
</dbReference>
<protein>
    <submittedName>
        <fullName evidence="6">Putative ABC transport system ATP-binding protein</fullName>
    </submittedName>
</protein>
<evidence type="ECO:0000259" key="5">
    <source>
        <dbReference type="PROSITE" id="PS50893"/>
    </source>
</evidence>
<dbReference type="GO" id="GO:0098796">
    <property type="term" value="C:membrane protein complex"/>
    <property type="evidence" value="ECO:0007669"/>
    <property type="project" value="UniProtKB-ARBA"/>
</dbReference>
<dbReference type="EMBL" id="FRYK01000001">
    <property type="protein sequence ID" value="SHO71787.1"/>
    <property type="molecule type" value="Genomic_DNA"/>
</dbReference>
<comment type="similarity">
    <text evidence="4">Belongs to the ABC transporter superfamily. Macrolide exporter (TC 3.A.1.122) family.</text>
</comment>
<dbReference type="InterPro" id="IPR017871">
    <property type="entry name" value="ABC_transporter-like_CS"/>
</dbReference>
<keyword evidence="1" id="KW-0813">Transport</keyword>
<dbReference type="PROSITE" id="PS00211">
    <property type="entry name" value="ABC_TRANSPORTER_1"/>
    <property type="match status" value="1"/>
</dbReference>
<dbReference type="STRING" id="416016.SAMN05443547_0097"/>
<dbReference type="SUPFAM" id="SSF52540">
    <property type="entry name" value="P-loop containing nucleoside triphosphate hydrolases"/>
    <property type="match status" value="1"/>
</dbReference>
<evidence type="ECO:0000313" key="7">
    <source>
        <dbReference type="Proteomes" id="UP000184611"/>
    </source>
</evidence>
<dbReference type="GO" id="GO:0005524">
    <property type="term" value="F:ATP binding"/>
    <property type="evidence" value="ECO:0007669"/>
    <property type="project" value="UniProtKB-KW"/>
</dbReference>
<evidence type="ECO:0000256" key="1">
    <source>
        <dbReference type="ARBA" id="ARBA00022448"/>
    </source>
</evidence>
<dbReference type="FunFam" id="3.40.50.300:FF:000032">
    <property type="entry name" value="Export ABC transporter ATP-binding protein"/>
    <property type="match status" value="1"/>
</dbReference>
<dbReference type="InterPro" id="IPR003593">
    <property type="entry name" value="AAA+_ATPase"/>
</dbReference>
<keyword evidence="2" id="KW-0547">Nucleotide-binding</keyword>
<accession>A0A1M7ZT48</accession>
<dbReference type="PROSITE" id="PS50893">
    <property type="entry name" value="ABC_TRANSPORTER_2"/>
    <property type="match status" value="1"/>
</dbReference>
<dbReference type="AlphaFoldDB" id="A0A1M7ZT48"/>
<dbReference type="CDD" id="cd03255">
    <property type="entry name" value="ABC_MJ0796_LolCDE_FtsE"/>
    <property type="match status" value="1"/>
</dbReference>
<dbReference type="InterPro" id="IPR017911">
    <property type="entry name" value="MacB-like_ATP-bd"/>
</dbReference>
<dbReference type="SMART" id="SM00382">
    <property type="entry name" value="AAA"/>
    <property type="match status" value="1"/>
</dbReference>
<dbReference type="GO" id="GO:0022857">
    <property type="term" value="F:transmembrane transporter activity"/>
    <property type="evidence" value="ECO:0007669"/>
    <property type="project" value="TreeGrafter"/>
</dbReference>
<dbReference type="Gene3D" id="3.40.50.300">
    <property type="entry name" value="P-loop containing nucleotide triphosphate hydrolases"/>
    <property type="match status" value="1"/>
</dbReference>
<evidence type="ECO:0000256" key="3">
    <source>
        <dbReference type="ARBA" id="ARBA00022840"/>
    </source>
</evidence>
<dbReference type="InterPro" id="IPR015854">
    <property type="entry name" value="ABC_transpr_LolD-like"/>
</dbReference>
<proteinExistence type="inferred from homology"/>
<gene>
    <name evidence="6" type="ORF">SAMN05443547_0097</name>
</gene>
<feature type="domain" description="ABC transporter" evidence="5">
    <location>
        <begin position="6"/>
        <end position="231"/>
    </location>
</feature>
<dbReference type="OrthoDB" id="9802264at2"/>
<name>A0A1M7ZT48_9FLAO</name>
<dbReference type="InterPro" id="IPR003439">
    <property type="entry name" value="ABC_transporter-like_ATP-bd"/>
</dbReference>
<keyword evidence="3 6" id="KW-0067">ATP-binding</keyword>
<dbReference type="GO" id="GO:0016887">
    <property type="term" value="F:ATP hydrolysis activity"/>
    <property type="evidence" value="ECO:0007669"/>
    <property type="project" value="InterPro"/>
</dbReference>
<reference evidence="7" key="1">
    <citation type="submission" date="2016-12" db="EMBL/GenBank/DDBJ databases">
        <authorList>
            <person name="Varghese N."/>
            <person name="Submissions S."/>
        </authorList>
    </citation>
    <scope>NUCLEOTIDE SEQUENCE [LARGE SCALE GENOMIC DNA]</scope>
    <source>
        <strain evidence="7">DSM 18830</strain>
    </source>
</reference>
<dbReference type="Proteomes" id="UP000184611">
    <property type="component" value="Unassembled WGS sequence"/>
</dbReference>
<dbReference type="GO" id="GO:0005886">
    <property type="term" value="C:plasma membrane"/>
    <property type="evidence" value="ECO:0007669"/>
    <property type="project" value="TreeGrafter"/>
</dbReference>
<evidence type="ECO:0000256" key="4">
    <source>
        <dbReference type="ARBA" id="ARBA00038388"/>
    </source>
</evidence>
<keyword evidence="7" id="KW-1185">Reference proteome</keyword>
<dbReference type="PANTHER" id="PTHR24220:SF86">
    <property type="entry name" value="ABC TRANSPORTER ABCH.1"/>
    <property type="match status" value="1"/>
</dbReference>
<dbReference type="InterPro" id="IPR027417">
    <property type="entry name" value="P-loop_NTPase"/>
</dbReference>
<dbReference type="PANTHER" id="PTHR24220">
    <property type="entry name" value="IMPORT ATP-BINDING PROTEIN"/>
    <property type="match status" value="1"/>
</dbReference>
<evidence type="ECO:0000256" key="2">
    <source>
        <dbReference type="ARBA" id="ARBA00022741"/>
    </source>
</evidence>
<dbReference type="RefSeq" id="WP_073580397.1">
    <property type="nucleotide sequence ID" value="NZ_CBCSEA010000003.1"/>
</dbReference>
<organism evidence="6 7">
    <name type="scientific">Flavobacterium cucumis</name>
    <dbReference type="NCBI Taxonomy" id="416016"/>
    <lineage>
        <taxon>Bacteria</taxon>
        <taxon>Pseudomonadati</taxon>
        <taxon>Bacteroidota</taxon>
        <taxon>Flavobacteriia</taxon>
        <taxon>Flavobacteriales</taxon>
        <taxon>Flavobacteriaceae</taxon>
        <taxon>Flavobacterium</taxon>
    </lineage>
</organism>